<proteinExistence type="predicted"/>
<organism evidence="3 4">
    <name type="scientific">Dispira parvispora</name>
    <dbReference type="NCBI Taxonomy" id="1520584"/>
    <lineage>
        <taxon>Eukaryota</taxon>
        <taxon>Fungi</taxon>
        <taxon>Fungi incertae sedis</taxon>
        <taxon>Zoopagomycota</taxon>
        <taxon>Kickxellomycotina</taxon>
        <taxon>Dimargaritomycetes</taxon>
        <taxon>Dimargaritales</taxon>
        <taxon>Dimargaritaceae</taxon>
        <taxon>Dispira</taxon>
    </lineage>
</organism>
<feature type="region of interest" description="Disordered" evidence="1">
    <location>
        <begin position="76"/>
        <end position="96"/>
    </location>
</feature>
<accession>A0A9W8E2F4</accession>
<evidence type="ECO:0000259" key="2">
    <source>
        <dbReference type="SMART" id="SM00717"/>
    </source>
</evidence>
<dbReference type="Gene3D" id="1.10.10.60">
    <property type="entry name" value="Homeodomain-like"/>
    <property type="match status" value="1"/>
</dbReference>
<feature type="domain" description="Myb-like" evidence="2">
    <location>
        <begin position="95"/>
        <end position="145"/>
    </location>
</feature>
<keyword evidence="4" id="KW-1185">Reference proteome</keyword>
<comment type="caution">
    <text evidence="3">The sequence shown here is derived from an EMBL/GenBank/DDBJ whole genome shotgun (WGS) entry which is preliminary data.</text>
</comment>
<dbReference type="InterPro" id="IPR001005">
    <property type="entry name" value="SANT/Myb"/>
</dbReference>
<protein>
    <recommendedName>
        <fullName evidence="2">Myb-like domain-containing protein</fullName>
    </recommendedName>
</protein>
<sequence length="216" mass="24464">MVDTAMTNEQPSSSPVAGGQQSLPDVPVDTTLSTDPSSDLASLYKSKKEWVKQMRLQFSIRPEFEITQNIIHSDGTLNQDYFRPPKDAPRPGQEPVRKWTERERALLIEGIGLYGIGHFREISEKLLPAWSVNDLRIKCIRLIGRQNLQLYRDWKGTEEDIQREYQRNKDIGLRFSMWKGSCLVYDDDGHVLKAILATEPSATTGENGKDASAIAE</sequence>
<name>A0A9W8E2F4_9FUNG</name>
<dbReference type="AlphaFoldDB" id="A0A9W8E2F4"/>
<feature type="compositionally biased region" description="Polar residues" evidence="1">
    <location>
        <begin position="1"/>
        <end position="23"/>
    </location>
</feature>
<dbReference type="EMBL" id="JANBPY010000600">
    <property type="protein sequence ID" value="KAJ1965411.1"/>
    <property type="molecule type" value="Genomic_DNA"/>
</dbReference>
<evidence type="ECO:0000313" key="3">
    <source>
        <dbReference type="EMBL" id="KAJ1965411.1"/>
    </source>
</evidence>
<evidence type="ECO:0000256" key="1">
    <source>
        <dbReference type="SAM" id="MobiDB-lite"/>
    </source>
</evidence>
<evidence type="ECO:0000313" key="4">
    <source>
        <dbReference type="Proteomes" id="UP001150925"/>
    </source>
</evidence>
<feature type="compositionally biased region" description="Basic and acidic residues" evidence="1">
    <location>
        <begin position="83"/>
        <end position="96"/>
    </location>
</feature>
<dbReference type="OrthoDB" id="608866at2759"/>
<dbReference type="CDD" id="cd00167">
    <property type="entry name" value="SANT"/>
    <property type="match status" value="1"/>
</dbReference>
<feature type="region of interest" description="Disordered" evidence="1">
    <location>
        <begin position="1"/>
        <end position="39"/>
    </location>
</feature>
<gene>
    <name evidence="3" type="ORF">IWQ62_002672</name>
</gene>
<dbReference type="SMART" id="SM00717">
    <property type="entry name" value="SANT"/>
    <property type="match status" value="1"/>
</dbReference>
<dbReference type="Proteomes" id="UP001150925">
    <property type="component" value="Unassembled WGS sequence"/>
</dbReference>
<reference evidence="3" key="1">
    <citation type="submission" date="2022-07" db="EMBL/GenBank/DDBJ databases">
        <title>Phylogenomic reconstructions and comparative analyses of Kickxellomycotina fungi.</title>
        <authorList>
            <person name="Reynolds N.K."/>
            <person name="Stajich J.E."/>
            <person name="Barry K."/>
            <person name="Grigoriev I.V."/>
            <person name="Crous P."/>
            <person name="Smith M.E."/>
        </authorList>
    </citation>
    <scope>NUCLEOTIDE SEQUENCE</scope>
    <source>
        <strain evidence="3">RSA 1196</strain>
    </source>
</reference>
<feature type="compositionally biased region" description="Polar residues" evidence="1">
    <location>
        <begin position="30"/>
        <end position="39"/>
    </location>
</feature>